<keyword evidence="2" id="KW-1185">Reference proteome</keyword>
<evidence type="ECO:0000313" key="1">
    <source>
        <dbReference type="EMBL" id="MFB9055292.1"/>
    </source>
</evidence>
<sequence length="407" mass="45810">MKTIYALSLCLTLLTTYSCSKDDSPKDEITGTLSVEEGKKQLEDNTVLLLEKIDNFKDSDALEEIIELAEYLKPSNSSKSNTFKKTSLNTISNISEAQASTQGLAAFSAKQAITILSEPTLLDEFNEEKGTYEWNANTEEFERTGDSDDIIYHIHYNNGKHAIFSFTDFNTSFAGSNNNEELPTLIKANLKIDNIVVFSQEYSATFQNGQLIPVKISNTTTIADFAFTTVYTNKNNQSITQSFNFKIGSETIIGYNYTANGDFNNENGEIEDIVDHADISFEFLNAVLQVNAKDTNFDSNKSLSINEQIDLLNSNIYAELSINTKSIAKSEFYKDQITYTNYFYNTNTGQYEEREVTEDSVNVRFLFEDGTTNDFDTYIDGSFTSIENKFDTVFEAYENLFGGISLD</sequence>
<dbReference type="RefSeq" id="WP_379859478.1">
    <property type="nucleotide sequence ID" value="NZ_JBHMFC010000003.1"/>
</dbReference>
<dbReference type="Proteomes" id="UP001589585">
    <property type="component" value="Unassembled WGS sequence"/>
</dbReference>
<protein>
    <recommendedName>
        <fullName evidence="3">Lipoprotein</fullName>
    </recommendedName>
</protein>
<gene>
    <name evidence="1" type="ORF">ACFFU9_00910</name>
</gene>
<evidence type="ECO:0000313" key="2">
    <source>
        <dbReference type="Proteomes" id="UP001589585"/>
    </source>
</evidence>
<dbReference type="PROSITE" id="PS51257">
    <property type="entry name" value="PROKAR_LIPOPROTEIN"/>
    <property type="match status" value="1"/>
</dbReference>
<proteinExistence type="predicted"/>
<accession>A0ABV5F775</accession>
<reference evidence="1 2" key="1">
    <citation type="submission" date="2024-09" db="EMBL/GenBank/DDBJ databases">
        <authorList>
            <person name="Sun Q."/>
            <person name="Mori K."/>
        </authorList>
    </citation>
    <scope>NUCLEOTIDE SEQUENCE [LARGE SCALE GENOMIC DNA]</scope>
    <source>
        <strain evidence="1 2">CECT 8622</strain>
    </source>
</reference>
<organism evidence="1 2">
    <name type="scientific">Mariniflexile ostreae</name>
    <dbReference type="NCBI Taxonomy" id="1520892"/>
    <lineage>
        <taxon>Bacteria</taxon>
        <taxon>Pseudomonadati</taxon>
        <taxon>Bacteroidota</taxon>
        <taxon>Flavobacteriia</taxon>
        <taxon>Flavobacteriales</taxon>
        <taxon>Flavobacteriaceae</taxon>
        <taxon>Mariniflexile</taxon>
    </lineage>
</organism>
<evidence type="ECO:0008006" key="3">
    <source>
        <dbReference type="Google" id="ProtNLM"/>
    </source>
</evidence>
<name>A0ABV5F775_9FLAO</name>
<comment type="caution">
    <text evidence="1">The sequence shown here is derived from an EMBL/GenBank/DDBJ whole genome shotgun (WGS) entry which is preliminary data.</text>
</comment>
<dbReference type="EMBL" id="JBHMFC010000003">
    <property type="protein sequence ID" value="MFB9055292.1"/>
    <property type="molecule type" value="Genomic_DNA"/>
</dbReference>